<dbReference type="EMBL" id="CAJVQB010057974">
    <property type="protein sequence ID" value="CAG8838402.1"/>
    <property type="molecule type" value="Genomic_DNA"/>
</dbReference>
<organism evidence="1 2">
    <name type="scientific">Gigaspora margarita</name>
    <dbReference type="NCBI Taxonomy" id="4874"/>
    <lineage>
        <taxon>Eukaryota</taxon>
        <taxon>Fungi</taxon>
        <taxon>Fungi incertae sedis</taxon>
        <taxon>Mucoromycota</taxon>
        <taxon>Glomeromycotina</taxon>
        <taxon>Glomeromycetes</taxon>
        <taxon>Diversisporales</taxon>
        <taxon>Gigasporaceae</taxon>
        <taxon>Gigaspora</taxon>
    </lineage>
</organism>
<keyword evidence="2" id="KW-1185">Reference proteome</keyword>
<feature type="non-terminal residue" evidence="1">
    <location>
        <position position="47"/>
    </location>
</feature>
<evidence type="ECO:0000313" key="2">
    <source>
        <dbReference type="Proteomes" id="UP000789901"/>
    </source>
</evidence>
<reference evidence="1 2" key="1">
    <citation type="submission" date="2021-06" db="EMBL/GenBank/DDBJ databases">
        <authorList>
            <person name="Kallberg Y."/>
            <person name="Tangrot J."/>
            <person name="Rosling A."/>
        </authorList>
    </citation>
    <scope>NUCLEOTIDE SEQUENCE [LARGE SCALE GENOMIC DNA]</scope>
    <source>
        <strain evidence="1 2">120-4 pot B 10/14</strain>
    </source>
</reference>
<feature type="non-terminal residue" evidence="1">
    <location>
        <position position="1"/>
    </location>
</feature>
<sequence>MSFENVSEVQKVQQEDGIEFFIKLIYSLENINQTLIKNIKDFKETIS</sequence>
<protein>
    <submittedName>
        <fullName evidence="1">19204_t:CDS:1</fullName>
    </submittedName>
</protein>
<gene>
    <name evidence="1" type="ORF">GMARGA_LOCUS33961</name>
</gene>
<dbReference type="Proteomes" id="UP000789901">
    <property type="component" value="Unassembled WGS sequence"/>
</dbReference>
<evidence type="ECO:0000313" key="1">
    <source>
        <dbReference type="EMBL" id="CAG8838402.1"/>
    </source>
</evidence>
<name>A0ABN7WRA9_GIGMA</name>
<comment type="caution">
    <text evidence="1">The sequence shown here is derived from an EMBL/GenBank/DDBJ whole genome shotgun (WGS) entry which is preliminary data.</text>
</comment>
<accession>A0ABN7WRA9</accession>
<proteinExistence type="predicted"/>